<feature type="transmembrane region" description="Helical" evidence="6">
    <location>
        <begin position="386"/>
        <end position="404"/>
    </location>
</feature>
<feature type="domain" description="Threonine/serine exporter-like N-terminal" evidence="7">
    <location>
        <begin position="13"/>
        <end position="253"/>
    </location>
</feature>
<dbReference type="InterPro" id="IPR010619">
    <property type="entry name" value="ThrE-like_N"/>
</dbReference>
<organism evidence="9 10">
    <name type="scientific">Thalassotalea piscium</name>
    <dbReference type="NCBI Taxonomy" id="1230533"/>
    <lineage>
        <taxon>Bacteria</taxon>
        <taxon>Pseudomonadati</taxon>
        <taxon>Pseudomonadota</taxon>
        <taxon>Gammaproteobacteria</taxon>
        <taxon>Alteromonadales</taxon>
        <taxon>Colwelliaceae</taxon>
        <taxon>Thalassotalea</taxon>
    </lineage>
</organism>
<comment type="caution">
    <text evidence="9">The sequence shown here is derived from an EMBL/GenBank/DDBJ whole genome shotgun (WGS) entry which is preliminary data.</text>
</comment>
<evidence type="ECO:0000256" key="6">
    <source>
        <dbReference type="SAM" id="Phobius"/>
    </source>
</evidence>
<feature type="domain" description="Threonine/Serine exporter ThrE" evidence="8">
    <location>
        <begin position="276"/>
        <end position="401"/>
    </location>
</feature>
<evidence type="ECO:0000256" key="2">
    <source>
        <dbReference type="ARBA" id="ARBA00022692"/>
    </source>
</evidence>
<feature type="transmembrane region" description="Helical" evidence="6">
    <location>
        <begin position="319"/>
        <end position="336"/>
    </location>
</feature>
<proteinExistence type="inferred from homology"/>
<dbReference type="GO" id="GO:0022857">
    <property type="term" value="F:transmembrane transporter activity"/>
    <property type="evidence" value="ECO:0007669"/>
    <property type="project" value="InterPro"/>
</dbReference>
<evidence type="ECO:0000256" key="5">
    <source>
        <dbReference type="ARBA" id="ARBA00034125"/>
    </source>
</evidence>
<reference evidence="9 10" key="1">
    <citation type="submission" date="2020-08" db="EMBL/GenBank/DDBJ databases">
        <title>Genomic Encyclopedia of Type Strains, Phase IV (KMG-IV): sequencing the most valuable type-strain genomes for metagenomic binning, comparative biology and taxonomic classification.</title>
        <authorList>
            <person name="Goeker M."/>
        </authorList>
    </citation>
    <scope>NUCLEOTIDE SEQUENCE [LARGE SCALE GENOMIC DNA]</scope>
    <source>
        <strain evidence="9 10">DSM 26287</strain>
    </source>
</reference>
<dbReference type="Proteomes" id="UP000537141">
    <property type="component" value="Unassembled WGS sequence"/>
</dbReference>
<evidence type="ECO:0000313" key="10">
    <source>
        <dbReference type="Proteomes" id="UP000537141"/>
    </source>
</evidence>
<accession>A0A7X0NED3</accession>
<sequence length="409" mass="44276">MAQQDNFTDKRNFIIRLGKALHKFGTPAYRLEDHLQTVAKNLGVDASFVITPTSLTFMLMGEKPDFQEYNHIVRVNPGDLDLGALARTDELVDELSSGQRTLTEAIERLDEIVNKPNPYGRLLTFLAFGASSGAFAMLMRTSWNDVIWSTLLGLVVCLFVFWAERSKRVTEMLEPIAALTVALLASAITLIDPGINLPLVVLSSIIAFIPGLALTLGLSELAARHLISGTARIMDAIMVLFKIYFGAALGLALGNKFWGIAEFVQPVNTPEWVSWVAVTTLSFSLVILFKARLKDAPWGIISGYVAYGASIWGGTYLGIALGAFAGAFALGIYSNIFSRLMNLPSSIVKLLGLVVLVPGSKVYIGLNSAVSGQMILNSTNVGSQTFLIFMSLVAGLIFANVVLAPRKPL</sequence>
<dbReference type="PANTHER" id="PTHR31082">
    <property type="entry name" value="PHEROMONE-REGULATED MEMBRANE PROTEIN 10"/>
    <property type="match status" value="1"/>
</dbReference>
<evidence type="ECO:0000256" key="1">
    <source>
        <dbReference type="ARBA" id="ARBA00004141"/>
    </source>
</evidence>
<gene>
    <name evidence="9" type="ORF">HNQ55_000361</name>
</gene>
<dbReference type="RefSeq" id="WP_184421723.1">
    <property type="nucleotide sequence ID" value="NZ_AP027362.1"/>
</dbReference>
<dbReference type="InterPro" id="IPR024528">
    <property type="entry name" value="ThrE_2"/>
</dbReference>
<name>A0A7X0NED3_9GAMM</name>
<dbReference type="InterPro" id="IPR051361">
    <property type="entry name" value="ThrE/Ser_Exporter"/>
</dbReference>
<dbReference type="GO" id="GO:0016020">
    <property type="term" value="C:membrane"/>
    <property type="evidence" value="ECO:0007669"/>
    <property type="project" value="UniProtKB-SubCell"/>
</dbReference>
<feature type="transmembrane region" description="Helical" evidence="6">
    <location>
        <begin position="122"/>
        <end position="140"/>
    </location>
</feature>
<evidence type="ECO:0000313" key="9">
    <source>
        <dbReference type="EMBL" id="MBB6541887.1"/>
    </source>
</evidence>
<keyword evidence="2 6" id="KW-0812">Transmembrane</keyword>
<feature type="transmembrane region" description="Helical" evidence="6">
    <location>
        <begin position="175"/>
        <end position="191"/>
    </location>
</feature>
<dbReference type="EMBL" id="JACHHU010000001">
    <property type="protein sequence ID" value="MBB6541887.1"/>
    <property type="molecule type" value="Genomic_DNA"/>
</dbReference>
<protein>
    <submittedName>
        <fullName evidence="9">Uncharacterized membrane protein YjjP (DUF1212 family)</fullName>
    </submittedName>
</protein>
<evidence type="ECO:0000259" key="7">
    <source>
        <dbReference type="Pfam" id="PF06738"/>
    </source>
</evidence>
<keyword evidence="10" id="KW-1185">Reference proteome</keyword>
<evidence type="ECO:0000259" key="8">
    <source>
        <dbReference type="Pfam" id="PF12821"/>
    </source>
</evidence>
<dbReference type="Pfam" id="PF06738">
    <property type="entry name" value="ThrE"/>
    <property type="match status" value="1"/>
</dbReference>
<evidence type="ECO:0000256" key="3">
    <source>
        <dbReference type="ARBA" id="ARBA00022989"/>
    </source>
</evidence>
<feature type="transmembrane region" description="Helical" evidence="6">
    <location>
        <begin position="348"/>
        <end position="366"/>
    </location>
</feature>
<feature type="transmembrane region" description="Helical" evidence="6">
    <location>
        <begin position="197"/>
        <end position="218"/>
    </location>
</feature>
<feature type="transmembrane region" description="Helical" evidence="6">
    <location>
        <begin position="272"/>
        <end position="289"/>
    </location>
</feature>
<dbReference type="Pfam" id="PF12821">
    <property type="entry name" value="ThrE_2"/>
    <property type="match status" value="1"/>
</dbReference>
<keyword evidence="3 6" id="KW-1133">Transmembrane helix</keyword>
<comment type="similarity">
    <text evidence="5">Belongs to the ThrE exporter (TC 2.A.79) family.</text>
</comment>
<comment type="subcellular location">
    <subcellularLocation>
        <location evidence="1">Membrane</location>
        <topology evidence="1">Multi-pass membrane protein</topology>
    </subcellularLocation>
</comment>
<dbReference type="PANTHER" id="PTHR31082:SF4">
    <property type="entry name" value="PHEROMONE-REGULATED MEMBRANE PROTEIN 10"/>
    <property type="match status" value="1"/>
</dbReference>
<feature type="transmembrane region" description="Helical" evidence="6">
    <location>
        <begin position="239"/>
        <end position="260"/>
    </location>
</feature>
<keyword evidence="4 6" id="KW-0472">Membrane</keyword>
<dbReference type="AlphaFoldDB" id="A0A7X0NED3"/>
<feature type="transmembrane region" description="Helical" evidence="6">
    <location>
        <begin position="296"/>
        <end position="313"/>
    </location>
</feature>
<evidence type="ECO:0000256" key="4">
    <source>
        <dbReference type="ARBA" id="ARBA00023136"/>
    </source>
</evidence>
<feature type="transmembrane region" description="Helical" evidence="6">
    <location>
        <begin position="146"/>
        <end position="163"/>
    </location>
</feature>